<keyword evidence="7" id="KW-0630">Potassium</keyword>
<sequence>MYALQLFGLNNLVNRPSKPGAETPGNDDPDSPDSRPYSSFFGGRRSEANPNRPWAPIAPIIDVFDQMMPVHWRLPIPRLGSLIHLEDGPNTHRPLGPAELLFHGDESEMKGNIPLWRKQIRRMITDPESSKLAYGLHVFFTAVILISIVDMCLLSVPHLDQYQWAQLTLFATECFVGVTFFVEMVLRWMGFASWKEILQPMNMIDLLACMPFVLEAAVLGIMGFDFIATSTNEATFALVKIFRLLRVFRLFRLASKSDKIQLMAVALWESREGILALLYVIPLTVIFFATIVYYAEQTGEYYNDGVWYYVADNQISAFQSIPGTFWFILVTLTTVGYGDDTPHTTLGRLATSSALVTSMFLIAFPLTMIQLQYGAAARKWAAGKAARIARIQEERNNEKLAAKVDFTKGNLGQTVRKTGNDMTEFVWADGDHDALVTQADTVGLSVESLGSRDLPHAGPGPRKARGSISGAEQAKSGIHSRMNSVGSGKKASHSHLAQDSPNALVAKTNVVSPVKVASVATPVAGTGTLQDNAILVAAPLDAIHSANSLAWEVDELQRSGGALSNPDLIRTVGLPKMPSNASLIFVNEQPCNNLELTVTDNASGEDVLSMKLTVRNRTELTRLLKTLARNNFLE</sequence>
<evidence type="ECO:0000256" key="8">
    <source>
        <dbReference type="ARBA" id="ARBA00022989"/>
    </source>
</evidence>
<evidence type="ECO:0000256" key="1">
    <source>
        <dbReference type="ARBA" id="ARBA00004141"/>
    </source>
</evidence>
<evidence type="ECO:0000259" key="14">
    <source>
        <dbReference type="Pfam" id="PF00520"/>
    </source>
</evidence>
<keyword evidence="11 15" id="KW-0407">Ion channel</keyword>
<evidence type="ECO:0000256" key="9">
    <source>
        <dbReference type="ARBA" id="ARBA00023065"/>
    </source>
</evidence>
<dbReference type="InterPro" id="IPR005821">
    <property type="entry name" value="Ion_trans_dom"/>
</dbReference>
<keyword evidence="3" id="KW-0633">Potassium transport</keyword>
<dbReference type="PANTHER" id="PTHR11537:SF254">
    <property type="entry name" value="POTASSIUM VOLTAGE-GATED CHANNEL PROTEIN SHAB"/>
    <property type="match status" value="1"/>
</dbReference>
<gene>
    <name evidence="15" type="ORF">M427DRAFT_36880</name>
</gene>
<feature type="transmembrane region" description="Helical" evidence="13">
    <location>
        <begin position="132"/>
        <end position="156"/>
    </location>
</feature>
<keyword evidence="9" id="KW-0406">Ion transport</keyword>
<dbReference type="Pfam" id="PF00520">
    <property type="entry name" value="Ion_trans"/>
    <property type="match status" value="1"/>
</dbReference>
<dbReference type="AlphaFoldDB" id="A0A139A1S3"/>
<keyword evidence="10 13" id="KW-0472">Membrane</keyword>
<dbReference type="SUPFAM" id="SSF81324">
    <property type="entry name" value="Voltage-gated potassium channels"/>
    <property type="match status" value="1"/>
</dbReference>
<evidence type="ECO:0000256" key="11">
    <source>
        <dbReference type="ARBA" id="ARBA00023303"/>
    </source>
</evidence>
<proteinExistence type="predicted"/>
<evidence type="ECO:0000256" key="2">
    <source>
        <dbReference type="ARBA" id="ARBA00022448"/>
    </source>
</evidence>
<evidence type="ECO:0000256" key="7">
    <source>
        <dbReference type="ARBA" id="ARBA00022958"/>
    </source>
</evidence>
<evidence type="ECO:0000256" key="12">
    <source>
        <dbReference type="SAM" id="MobiDB-lite"/>
    </source>
</evidence>
<dbReference type="GO" id="GO:0008076">
    <property type="term" value="C:voltage-gated potassium channel complex"/>
    <property type="evidence" value="ECO:0007669"/>
    <property type="project" value="InterPro"/>
</dbReference>
<keyword evidence="16" id="KW-1185">Reference proteome</keyword>
<evidence type="ECO:0000256" key="5">
    <source>
        <dbReference type="ARBA" id="ARBA00022826"/>
    </source>
</evidence>
<feature type="transmembrane region" description="Helical" evidence="13">
    <location>
        <begin position="315"/>
        <end position="337"/>
    </location>
</feature>
<evidence type="ECO:0000256" key="3">
    <source>
        <dbReference type="ARBA" id="ARBA00022538"/>
    </source>
</evidence>
<keyword evidence="2" id="KW-0813">Transport</keyword>
<dbReference type="PRINTS" id="PR00169">
    <property type="entry name" value="KCHANNEL"/>
</dbReference>
<feature type="transmembrane region" description="Helical" evidence="13">
    <location>
        <begin position="162"/>
        <end position="186"/>
    </location>
</feature>
<dbReference type="GO" id="GO:0001508">
    <property type="term" value="P:action potential"/>
    <property type="evidence" value="ECO:0007669"/>
    <property type="project" value="TreeGrafter"/>
</dbReference>
<keyword evidence="5" id="KW-0631">Potassium channel</keyword>
<name>A0A139A1S3_GONPJ</name>
<evidence type="ECO:0000313" key="15">
    <source>
        <dbReference type="EMBL" id="KXS10639.1"/>
    </source>
</evidence>
<dbReference type="Proteomes" id="UP000070544">
    <property type="component" value="Unassembled WGS sequence"/>
</dbReference>
<dbReference type="GO" id="GO:0005249">
    <property type="term" value="F:voltage-gated potassium channel activity"/>
    <property type="evidence" value="ECO:0007669"/>
    <property type="project" value="InterPro"/>
</dbReference>
<comment type="subcellular location">
    <subcellularLocation>
        <location evidence="1">Membrane</location>
        <topology evidence="1">Multi-pass membrane protein</topology>
    </subcellularLocation>
</comment>
<protein>
    <submittedName>
        <fullName evidence="15">Voltage-gated potassium channel</fullName>
    </submittedName>
</protein>
<feature type="region of interest" description="Disordered" evidence="12">
    <location>
        <begin position="13"/>
        <end position="47"/>
    </location>
</feature>
<reference evidence="15 16" key="1">
    <citation type="journal article" date="2015" name="Genome Biol. Evol.">
        <title>Phylogenomic analyses indicate that early fungi evolved digesting cell walls of algal ancestors of land plants.</title>
        <authorList>
            <person name="Chang Y."/>
            <person name="Wang S."/>
            <person name="Sekimoto S."/>
            <person name="Aerts A.L."/>
            <person name="Choi C."/>
            <person name="Clum A."/>
            <person name="LaButti K.M."/>
            <person name="Lindquist E.A."/>
            <person name="Yee Ngan C."/>
            <person name="Ohm R.A."/>
            <person name="Salamov A.A."/>
            <person name="Grigoriev I.V."/>
            <person name="Spatafora J.W."/>
            <person name="Berbee M.L."/>
        </authorList>
    </citation>
    <scope>NUCLEOTIDE SEQUENCE [LARGE SCALE GENOMIC DNA]</scope>
    <source>
        <strain evidence="15 16">JEL478</strain>
    </source>
</reference>
<accession>A0A139A1S3</accession>
<keyword evidence="8 13" id="KW-1133">Transmembrane helix</keyword>
<dbReference type="PANTHER" id="PTHR11537">
    <property type="entry name" value="VOLTAGE-GATED POTASSIUM CHANNEL"/>
    <property type="match status" value="1"/>
</dbReference>
<evidence type="ECO:0000313" key="16">
    <source>
        <dbReference type="Proteomes" id="UP000070544"/>
    </source>
</evidence>
<evidence type="ECO:0000256" key="4">
    <source>
        <dbReference type="ARBA" id="ARBA00022692"/>
    </source>
</evidence>
<dbReference type="Gene3D" id="1.20.120.350">
    <property type="entry name" value="Voltage-gated potassium channels. Chain C"/>
    <property type="match status" value="1"/>
</dbReference>
<feature type="transmembrane region" description="Helical" evidence="13">
    <location>
        <begin position="206"/>
        <end position="228"/>
    </location>
</feature>
<dbReference type="InterPro" id="IPR027359">
    <property type="entry name" value="Volt_channel_dom_sf"/>
</dbReference>
<evidence type="ECO:0000256" key="6">
    <source>
        <dbReference type="ARBA" id="ARBA00022882"/>
    </source>
</evidence>
<feature type="transmembrane region" description="Helical" evidence="13">
    <location>
        <begin position="349"/>
        <end position="369"/>
    </location>
</feature>
<feature type="region of interest" description="Disordered" evidence="12">
    <location>
        <begin position="449"/>
        <end position="498"/>
    </location>
</feature>
<evidence type="ECO:0000256" key="10">
    <source>
        <dbReference type="ARBA" id="ARBA00023136"/>
    </source>
</evidence>
<dbReference type="OrthoDB" id="415460at2759"/>
<evidence type="ECO:0000256" key="13">
    <source>
        <dbReference type="SAM" id="Phobius"/>
    </source>
</evidence>
<dbReference type="STRING" id="1344416.A0A139A1S3"/>
<organism evidence="15 16">
    <name type="scientific">Gonapodya prolifera (strain JEL478)</name>
    <name type="common">Monoblepharis prolifera</name>
    <dbReference type="NCBI Taxonomy" id="1344416"/>
    <lineage>
        <taxon>Eukaryota</taxon>
        <taxon>Fungi</taxon>
        <taxon>Fungi incertae sedis</taxon>
        <taxon>Chytridiomycota</taxon>
        <taxon>Chytridiomycota incertae sedis</taxon>
        <taxon>Monoblepharidomycetes</taxon>
        <taxon>Monoblepharidales</taxon>
        <taxon>Gonapodyaceae</taxon>
        <taxon>Gonapodya</taxon>
    </lineage>
</organism>
<feature type="domain" description="Ion transport" evidence="14">
    <location>
        <begin position="139"/>
        <end position="375"/>
    </location>
</feature>
<dbReference type="EMBL" id="KQ965819">
    <property type="protein sequence ID" value="KXS10639.1"/>
    <property type="molecule type" value="Genomic_DNA"/>
</dbReference>
<keyword evidence="6" id="KW-0851">Voltage-gated channel</keyword>
<dbReference type="InterPro" id="IPR028325">
    <property type="entry name" value="VG_K_chnl"/>
</dbReference>
<feature type="transmembrane region" description="Helical" evidence="13">
    <location>
        <begin position="274"/>
        <end position="295"/>
    </location>
</feature>
<dbReference type="Gene3D" id="1.10.287.70">
    <property type="match status" value="1"/>
</dbReference>
<keyword evidence="4 13" id="KW-0812">Transmembrane</keyword>